<evidence type="ECO:0000313" key="1">
    <source>
        <dbReference type="EMBL" id="MBJ6123246.1"/>
    </source>
</evidence>
<evidence type="ECO:0000313" key="2">
    <source>
        <dbReference type="Proteomes" id="UP000640426"/>
    </source>
</evidence>
<organism evidence="1 2">
    <name type="scientific">Sphingomonas mollis</name>
    <dbReference type="NCBI Taxonomy" id="2795726"/>
    <lineage>
        <taxon>Bacteria</taxon>
        <taxon>Pseudomonadati</taxon>
        <taxon>Pseudomonadota</taxon>
        <taxon>Alphaproteobacteria</taxon>
        <taxon>Sphingomonadales</taxon>
        <taxon>Sphingomonadaceae</taxon>
        <taxon>Sphingomonas</taxon>
    </lineage>
</organism>
<accession>A0ABS0XT82</accession>
<reference evidence="2" key="1">
    <citation type="submission" date="2020-12" db="EMBL/GenBank/DDBJ databases">
        <title>Hymenobacter sp.</title>
        <authorList>
            <person name="Kim M.K."/>
        </authorList>
    </citation>
    <scope>NUCLEOTIDE SEQUENCE [LARGE SCALE GENOMIC DNA]</scope>
    <source>
        <strain evidence="2">BT553</strain>
    </source>
</reference>
<protein>
    <submittedName>
        <fullName evidence="1">Uncharacterized protein</fullName>
    </submittedName>
</protein>
<gene>
    <name evidence="1" type="ORF">JAO74_15770</name>
</gene>
<keyword evidence="2" id="KW-1185">Reference proteome</keyword>
<dbReference type="Proteomes" id="UP000640426">
    <property type="component" value="Unassembled WGS sequence"/>
</dbReference>
<proteinExistence type="predicted"/>
<name>A0ABS0XT82_9SPHN</name>
<comment type="caution">
    <text evidence="1">The sequence shown here is derived from an EMBL/GenBank/DDBJ whole genome shotgun (WGS) entry which is preliminary data.</text>
</comment>
<dbReference type="EMBL" id="JAELXS010000009">
    <property type="protein sequence ID" value="MBJ6123246.1"/>
    <property type="molecule type" value="Genomic_DNA"/>
</dbReference>
<sequence>MILLAVALMAPAARQMPDAAPGASVAATTDLVLDWPADAALSIEADGAETIVWFDRGPDATALDAFRQRAGDDLGRMEWNDTSMVIRPAPGRRFMSTVAGDRLTIRVIRDTPIAATMAGEAVDYALAQAAADAATGYPGRSRRRLTTLDRQVPGDPQVARALADADTARGATARAADRYRALGATDTVARRTISAAGGDVAAIATVRDGRGFTQAEGSLRVAVPVLGSATGADVVIGGAVRRFQTSADGVVTQAGTIRSLRRGTVFADVTGSVGNAATRLEVQGAANLTNARVGLAGRLVVGPAEREGRLIAGWHVPDVSTAEQALLGGYVNRWGAGGTLRVSPALTVQGDVARTFYGLGHEGALARTTVVTGGLDATVRRMKPALTLLYRLEAEYVDRMVRRPGGALSLPLVDRENHTMQALVAEQLGAWRIAGAAGWTFDRFGGNGPTATLTVAGYIDDAWQIEAAGGVSSVQRPNLVGTQVFARVGIKYSMGRLP</sequence>